<feature type="transmembrane region" description="Helical" evidence="1">
    <location>
        <begin position="74"/>
        <end position="100"/>
    </location>
</feature>
<dbReference type="InterPro" id="IPR008523">
    <property type="entry name" value="DUF805"/>
</dbReference>
<feature type="transmembrane region" description="Helical" evidence="1">
    <location>
        <begin position="112"/>
        <end position="131"/>
    </location>
</feature>
<evidence type="ECO:0000313" key="3">
    <source>
        <dbReference type="Proteomes" id="UP000292886"/>
    </source>
</evidence>
<reference evidence="3" key="1">
    <citation type="submission" date="2019-03" db="EMBL/GenBank/DDBJ databases">
        <title>Weissella sp. 26KH-42 Genome sequencing.</title>
        <authorList>
            <person name="Heo J."/>
            <person name="Kim S.-J."/>
            <person name="Kim J.-S."/>
            <person name="Hong S.-B."/>
            <person name="Kwon S.-W."/>
        </authorList>
    </citation>
    <scope>NUCLEOTIDE SEQUENCE [LARGE SCALE GENOMIC DNA]</scope>
    <source>
        <strain evidence="3">26KH-42</strain>
    </source>
</reference>
<keyword evidence="3" id="KW-1185">Reference proteome</keyword>
<dbReference type="EMBL" id="CP037940">
    <property type="protein sequence ID" value="QBO36794.1"/>
    <property type="molecule type" value="Genomic_DNA"/>
</dbReference>
<dbReference type="AlphaFoldDB" id="A0A4P6YVG7"/>
<dbReference type="Proteomes" id="UP000292886">
    <property type="component" value="Chromosome"/>
</dbReference>
<sequence>MSEEKEYIDHEYESGIKEDDSHSIETQLVEPAVNGYQQPTLVNPSDAETSLIPATKQFFTHAFDFTSRATRGDFWWGTLGLYIIGAIISVVFGLPIGILFGIGTEAATNAGVVVSIIGLVVLAIFGLALALPTIARSVRRLRDVDMPPLLGLLWLLGDLGGLFFFVVSLIPTALVGKKTRRQTEFTPEHLLRNWLLYGAIIIVVVGGIAALIAMLFVNVQNNPEQISTQLNNL</sequence>
<protein>
    <submittedName>
        <fullName evidence="2">DUF805 domain-containing protein</fullName>
    </submittedName>
</protein>
<evidence type="ECO:0000313" key="2">
    <source>
        <dbReference type="EMBL" id="QBO36794.1"/>
    </source>
</evidence>
<name>A0A4P6YVG7_9LACO</name>
<keyword evidence="1" id="KW-0472">Membrane</keyword>
<dbReference type="OrthoDB" id="2149224at2"/>
<feature type="transmembrane region" description="Helical" evidence="1">
    <location>
        <begin position="194"/>
        <end position="217"/>
    </location>
</feature>
<feature type="transmembrane region" description="Helical" evidence="1">
    <location>
        <begin position="152"/>
        <end position="174"/>
    </location>
</feature>
<dbReference type="RefSeq" id="WP_133363871.1">
    <property type="nucleotide sequence ID" value="NZ_CP037940.1"/>
</dbReference>
<organism evidence="2 3">
    <name type="scientific">Periweissella cryptocerci</name>
    <dbReference type="NCBI Taxonomy" id="2506420"/>
    <lineage>
        <taxon>Bacteria</taxon>
        <taxon>Bacillati</taxon>
        <taxon>Bacillota</taxon>
        <taxon>Bacilli</taxon>
        <taxon>Lactobacillales</taxon>
        <taxon>Lactobacillaceae</taxon>
        <taxon>Periweissella</taxon>
    </lineage>
</organism>
<keyword evidence="1" id="KW-1133">Transmembrane helix</keyword>
<proteinExistence type="predicted"/>
<dbReference type="GO" id="GO:0016020">
    <property type="term" value="C:membrane"/>
    <property type="evidence" value="ECO:0007669"/>
    <property type="project" value="InterPro"/>
</dbReference>
<keyword evidence="1" id="KW-0812">Transmembrane</keyword>
<gene>
    <name evidence="2" type="ORF">EQG49_10135</name>
</gene>
<accession>A0A4P6YVG7</accession>
<dbReference type="Pfam" id="PF05656">
    <property type="entry name" value="DUF805"/>
    <property type="match status" value="1"/>
</dbReference>
<evidence type="ECO:0000256" key="1">
    <source>
        <dbReference type="SAM" id="Phobius"/>
    </source>
</evidence>
<dbReference type="KEGG" id="wei:EQG49_10135"/>